<evidence type="ECO:0000313" key="1">
    <source>
        <dbReference type="EMBL" id="CBX73930.1"/>
    </source>
</evidence>
<dbReference type="EMBL" id="FR718757">
    <property type="protein sequence ID" value="CBX73930.1"/>
    <property type="molecule type" value="Genomic_DNA"/>
</dbReference>
<name>F4N772_YEREN</name>
<dbReference type="AlphaFoldDB" id="F4N772"/>
<accession>F4N772</accession>
<organism evidence="1">
    <name type="scientific">Yersinia enterocolitica W22703</name>
    <dbReference type="NCBI Taxonomy" id="913028"/>
    <lineage>
        <taxon>Bacteria</taxon>
        <taxon>Pseudomonadati</taxon>
        <taxon>Pseudomonadota</taxon>
        <taxon>Gammaproteobacteria</taxon>
        <taxon>Enterobacterales</taxon>
        <taxon>Yersiniaceae</taxon>
        <taxon>Yersinia</taxon>
    </lineage>
</organism>
<protein>
    <submittedName>
        <fullName evidence="1">Uncharacterized protein</fullName>
    </submittedName>
</protein>
<reference evidence="1" key="1">
    <citation type="journal article" date="2011" name="BMC Genomics">
        <title>Shotgun sequencing of Yersinia enterocolitica strain W22703 (biotype 2, serotype O:9): genomic evidence for oscillation between invertebrates and mammals.</title>
        <authorList>
            <person name="Fuchs T.M."/>
            <person name="Brandt K."/>
            <person name="Starke M."/>
            <person name="Rattei T."/>
        </authorList>
    </citation>
    <scope>NUCLEOTIDE SEQUENCE</scope>
</reference>
<proteinExistence type="predicted"/>
<sequence length="58" mass="6704">MAVELIAYWVFCSMGFRQKSDWQNNNLNNISGLFFDLHTSCSLIGAIQQIGTPYRYHC</sequence>
<gene>
    <name evidence="1" type="ORF">YEW_HB30800</name>
</gene>